<protein>
    <recommendedName>
        <fullName evidence="10">Urea-proton symporter DUR3</fullName>
    </recommendedName>
</protein>
<dbReference type="Proteomes" id="UP000887568">
    <property type="component" value="Unplaced"/>
</dbReference>
<sequence length="813" mass="89351">MHCKSSSSHLIDLDFADDICLLSDDREQAQYLLSRVELIVEKVLLYGGESWSLTSSLEKSLDGCYTRMLRAALNVSWKEHITNIVLYSGLSEITDNIANRRMSLAGHCVRHKELKANLDTDFDAGGQVSMGLTATTVVSQWTWAATLLQSSAVATTTGISGPFWYASGATIPLLLFATLSAQMKTRAPGAKTFLQVIMARFGPRTHLVYCFFALLTNVIVTAMLMLGGCAVLTALVDGLSLELAAMTLAAVIGAYTFIGGLGATFYVSYFNTSVMFVILLIFLVKVYHDPTDSPDNPLVGSVERVYNLLSCSEGPADNWQKSHLTFLSPPSIMFGIVNIVGNFGTVFVDQSYWQSSVAAKPRQGMWGFLVGGMVWFAIPFTFSTTMGLAYTALSTSKGQPLLTDDHVNQGLVSPIVAKELMGSTGGVLMVLLILMAVTSTGSAEVIAITSIIVYDLYQIHLKPYRSSADINSCLLCGKSRGRMANKRDMCSCCSMGNCTSCVADNRSRKECKRALKPTYKCKTHGPYRTYLELLKVKRDWAILWVSIAIIPLTLVFNILQVTLSGVYSAMGVFIGSSVVPLVLGTFWTRLTSKAMASGALIGMVLGITAWLVSASLLYQKFDISAFMTNSEDNNFELSMLIGNCTSLLSGGLIAVGVTYLTKHPLSQQERKEIWEKTRDIDNPLSPWTELYVKEFNITDMKLVYNRPSLEQMLQEFKLARYTTLAIGLGITVLMVLIWPVIMTALFTLNKNQFQHWINLTDTWAFTAAIFIIVVPLATEVTDIVRQFKQLRARVRVAPSISETPESPVAEARA</sequence>
<feature type="transmembrane region" description="Helical" evidence="7">
    <location>
        <begin position="565"/>
        <end position="587"/>
    </location>
</feature>
<dbReference type="GeneID" id="119745013"/>
<evidence type="ECO:0000256" key="1">
    <source>
        <dbReference type="ARBA" id="ARBA00004141"/>
    </source>
</evidence>
<organism evidence="8 9">
    <name type="scientific">Patiria miniata</name>
    <name type="common">Bat star</name>
    <name type="synonym">Asterina miniata</name>
    <dbReference type="NCBI Taxonomy" id="46514"/>
    <lineage>
        <taxon>Eukaryota</taxon>
        <taxon>Metazoa</taxon>
        <taxon>Echinodermata</taxon>
        <taxon>Eleutherozoa</taxon>
        <taxon>Asterozoa</taxon>
        <taxon>Asteroidea</taxon>
        <taxon>Valvatacea</taxon>
        <taxon>Valvatida</taxon>
        <taxon>Asterinidae</taxon>
        <taxon>Patiria</taxon>
    </lineage>
</organism>
<feature type="transmembrane region" description="Helical" evidence="7">
    <location>
        <begin position="365"/>
        <end position="393"/>
    </location>
</feature>
<name>A0A914BN59_PATMI</name>
<dbReference type="PANTHER" id="PTHR46154:SF4">
    <property type="entry name" value="UREA ACTIVE TRANSPORTER"/>
    <property type="match status" value="1"/>
</dbReference>
<feature type="transmembrane region" description="Helical" evidence="7">
    <location>
        <begin position="427"/>
        <end position="457"/>
    </location>
</feature>
<comment type="subcellular location">
    <subcellularLocation>
        <location evidence="1">Membrane</location>
        <topology evidence="1">Multi-pass membrane protein</topology>
    </subcellularLocation>
</comment>
<reference evidence="8" key="1">
    <citation type="submission" date="2022-11" db="UniProtKB">
        <authorList>
            <consortium name="EnsemblMetazoa"/>
        </authorList>
    </citation>
    <scope>IDENTIFICATION</scope>
</reference>
<feature type="transmembrane region" description="Helical" evidence="7">
    <location>
        <begin position="207"/>
        <end position="233"/>
    </location>
</feature>
<evidence type="ECO:0000256" key="5">
    <source>
        <dbReference type="ARBA" id="ARBA00022989"/>
    </source>
</evidence>
<dbReference type="InterPro" id="IPR031155">
    <property type="entry name" value="DUR"/>
</dbReference>
<dbReference type="Pfam" id="PF00474">
    <property type="entry name" value="SSF"/>
    <property type="match status" value="1"/>
</dbReference>
<evidence type="ECO:0000256" key="6">
    <source>
        <dbReference type="ARBA" id="ARBA00023136"/>
    </source>
</evidence>
<dbReference type="PANTHER" id="PTHR46154">
    <property type="match status" value="1"/>
</dbReference>
<dbReference type="AlphaFoldDB" id="A0A914BN59"/>
<dbReference type="OMA" id="CKRALKP"/>
<dbReference type="InterPro" id="IPR038377">
    <property type="entry name" value="Na/Glc_symporter_sf"/>
</dbReference>
<dbReference type="Gene3D" id="1.20.1730.10">
    <property type="entry name" value="Sodium/glucose cotransporter"/>
    <property type="match status" value="1"/>
</dbReference>
<feature type="transmembrane region" description="Helical" evidence="7">
    <location>
        <begin position="599"/>
        <end position="618"/>
    </location>
</feature>
<dbReference type="EnsemblMetazoa" id="XM_038221238.1">
    <property type="protein sequence ID" value="XP_038077166.1"/>
    <property type="gene ID" value="LOC119745013"/>
</dbReference>
<evidence type="ECO:0000313" key="9">
    <source>
        <dbReference type="Proteomes" id="UP000887568"/>
    </source>
</evidence>
<dbReference type="InterPro" id="IPR001734">
    <property type="entry name" value="Na/solute_symporter"/>
</dbReference>
<dbReference type="GO" id="GO:0015204">
    <property type="term" value="F:urea transmembrane transporter activity"/>
    <property type="evidence" value="ECO:0007669"/>
    <property type="project" value="InterPro"/>
</dbReference>
<evidence type="ECO:0000256" key="2">
    <source>
        <dbReference type="ARBA" id="ARBA00006434"/>
    </source>
</evidence>
<keyword evidence="6 7" id="KW-0472">Membrane</keyword>
<dbReference type="CDD" id="cd11476">
    <property type="entry name" value="SLC5sbd_DUR3"/>
    <property type="match status" value="1"/>
</dbReference>
<keyword evidence="5 7" id="KW-1133">Transmembrane helix</keyword>
<feature type="transmembrane region" description="Helical" evidence="7">
    <location>
        <begin position="239"/>
        <end position="258"/>
    </location>
</feature>
<evidence type="ECO:0000256" key="3">
    <source>
        <dbReference type="ARBA" id="ARBA00022448"/>
    </source>
</evidence>
<evidence type="ECO:0000256" key="7">
    <source>
        <dbReference type="SAM" id="Phobius"/>
    </source>
</evidence>
<feature type="transmembrane region" description="Helical" evidence="7">
    <location>
        <begin position="721"/>
        <end position="742"/>
    </location>
</feature>
<accession>A0A914BN59</accession>
<feature type="transmembrane region" description="Helical" evidence="7">
    <location>
        <begin position="540"/>
        <end position="559"/>
    </location>
</feature>
<dbReference type="OrthoDB" id="10049971at2759"/>
<feature type="transmembrane region" description="Helical" evidence="7">
    <location>
        <begin position="762"/>
        <end position="784"/>
    </location>
</feature>
<keyword evidence="9" id="KW-1185">Reference proteome</keyword>
<comment type="similarity">
    <text evidence="2">Belongs to the sodium:solute symporter (SSF) (TC 2.A.21) family.</text>
</comment>
<keyword evidence="3" id="KW-0813">Transport</keyword>
<dbReference type="InterPro" id="IPR018212">
    <property type="entry name" value="Na/solute_symporter_CS"/>
</dbReference>
<keyword evidence="4 7" id="KW-0812">Transmembrane</keyword>
<evidence type="ECO:0008006" key="10">
    <source>
        <dbReference type="Google" id="ProtNLM"/>
    </source>
</evidence>
<evidence type="ECO:0000313" key="8">
    <source>
        <dbReference type="EnsemblMetazoa" id="XP_038077166.1"/>
    </source>
</evidence>
<proteinExistence type="inferred from homology"/>
<feature type="transmembrane region" description="Helical" evidence="7">
    <location>
        <begin position="265"/>
        <end position="287"/>
    </location>
</feature>
<dbReference type="PROSITE" id="PS00456">
    <property type="entry name" value="NA_SOLUT_SYMP_1"/>
    <property type="match status" value="1"/>
</dbReference>
<feature type="transmembrane region" description="Helical" evidence="7">
    <location>
        <begin position="638"/>
        <end position="661"/>
    </location>
</feature>
<evidence type="ECO:0000256" key="4">
    <source>
        <dbReference type="ARBA" id="ARBA00022692"/>
    </source>
</evidence>
<dbReference type="PROSITE" id="PS50283">
    <property type="entry name" value="NA_SOLUT_SYMP_3"/>
    <property type="match status" value="1"/>
</dbReference>
<dbReference type="RefSeq" id="XP_038077166.1">
    <property type="nucleotide sequence ID" value="XM_038221238.1"/>
</dbReference>
<feature type="transmembrane region" description="Helical" evidence="7">
    <location>
        <begin position="332"/>
        <end position="353"/>
    </location>
</feature>
<dbReference type="GO" id="GO:0005886">
    <property type="term" value="C:plasma membrane"/>
    <property type="evidence" value="ECO:0007669"/>
    <property type="project" value="TreeGrafter"/>
</dbReference>